<dbReference type="SUPFAM" id="SSF46785">
    <property type="entry name" value="Winged helix' DNA-binding domain"/>
    <property type="match status" value="1"/>
</dbReference>
<keyword evidence="6" id="KW-0804">Transcription</keyword>
<keyword evidence="4" id="KW-0805">Transcription regulation</keyword>
<dbReference type="InterPro" id="IPR043135">
    <property type="entry name" value="Fur_C"/>
</dbReference>
<gene>
    <name evidence="9" type="ordered locus">CLOST_2275</name>
</gene>
<comment type="cofactor">
    <cofactor evidence="7">
        <name>Zn(2+)</name>
        <dbReference type="ChEBI" id="CHEBI:29105"/>
    </cofactor>
    <text evidence="7">Binds 1 zinc ion per subunit.</text>
</comment>
<keyword evidence="3 7" id="KW-0862">Zinc</keyword>
<evidence type="ECO:0000256" key="4">
    <source>
        <dbReference type="ARBA" id="ARBA00023015"/>
    </source>
</evidence>
<comment type="cofactor">
    <cofactor evidence="8">
        <name>Mn(2+)</name>
        <dbReference type="ChEBI" id="CHEBI:29035"/>
    </cofactor>
    <cofactor evidence="8">
        <name>Fe(2+)</name>
        <dbReference type="ChEBI" id="CHEBI:29033"/>
    </cofactor>
    <text evidence="8">Binds 1 Mn(2+) or Fe(2+) ion per subunit.</text>
</comment>
<evidence type="ECO:0000313" key="9">
    <source>
        <dbReference type="EMBL" id="CBH22392.1"/>
    </source>
</evidence>
<evidence type="ECO:0000256" key="7">
    <source>
        <dbReference type="PIRSR" id="PIRSR602481-1"/>
    </source>
</evidence>
<accession>E3PUF4</accession>
<dbReference type="PANTHER" id="PTHR33202:SF8">
    <property type="entry name" value="PEROXIDE-RESPONSIVE REPRESSOR PERR"/>
    <property type="match status" value="1"/>
</dbReference>
<proteinExistence type="inferred from homology"/>
<feature type="binding site" evidence="7">
    <location>
        <position position="154"/>
    </location>
    <ligand>
        <name>Zn(2+)</name>
        <dbReference type="ChEBI" id="CHEBI:29105"/>
    </ligand>
</feature>
<dbReference type="InterPro" id="IPR036390">
    <property type="entry name" value="WH_DNA-bd_sf"/>
</dbReference>
<reference evidence="10" key="1">
    <citation type="journal article" date="2010" name="BMC Genomics">
        <title>Clostridium sticklandii, a specialist in amino acid degradation:revisiting its metabolism through its genome sequence.</title>
        <authorList>
            <person name="Fonknechten N."/>
            <person name="Chaussonnerie S."/>
            <person name="Tricot S."/>
            <person name="Lajus A."/>
            <person name="Andreesen J.R."/>
            <person name="Perchat N."/>
            <person name="Pelletier E."/>
            <person name="Gouyvenoux M."/>
            <person name="Barbe V."/>
            <person name="Salanoubat M."/>
            <person name="Le Paslier D."/>
            <person name="Weissenbach J."/>
            <person name="Cohen G.N."/>
            <person name="Kreimeyer A."/>
        </authorList>
    </citation>
    <scope>NUCLEOTIDE SEQUENCE [LARGE SCALE GENOMIC DNA]</scope>
    <source>
        <strain evidence="10">ATCC 12662 / DSM 519 / JCM 1433 / CCUG 9281 / NCIMB 10654 / HF</strain>
    </source>
</reference>
<feature type="binding site" evidence="7">
    <location>
        <position position="108"/>
    </location>
    <ligand>
        <name>Zn(2+)</name>
        <dbReference type="ChEBI" id="CHEBI:29105"/>
    </ligand>
</feature>
<dbReference type="AlphaFoldDB" id="E3PUF4"/>
<protein>
    <submittedName>
        <fullName evidence="9">Transcriptional regulator, Fur family</fullName>
    </submittedName>
</protein>
<evidence type="ECO:0000256" key="8">
    <source>
        <dbReference type="PIRSR" id="PIRSR602481-2"/>
    </source>
</evidence>
<evidence type="ECO:0000313" key="10">
    <source>
        <dbReference type="Proteomes" id="UP000007041"/>
    </source>
</evidence>
<sequence length="159" mass="18541">MEDDRNNKTGSAWSNELQKIKSIIERENLKFTIQKQLILEALLSSKEHMTINELHEKLKVNNIGIATLYRNLDSFKNLGIITEINVEGKAYYEMKIFGGKPIHIHFKCTNCGKIMDIEDNKLYYEYLKLNRLIEEGDLLIYDSVFTFKGICSDCKKLKE</sequence>
<feature type="binding site" evidence="8">
    <location>
        <position position="125"/>
    </location>
    <ligand>
        <name>Fe cation</name>
        <dbReference type="ChEBI" id="CHEBI:24875"/>
    </ligand>
</feature>
<keyword evidence="2" id="KW-0678">Repressor</keyword>
<dbReference type="PANTHER" id="PTHR33202">
    <property type="entry name" value="ZINC UPTAKE REGULATION PROTEIN"/>
    <property type="match status" value="1"/>
</dbReference>
<dbReference type="Proteomes" id="UP000007041">
    <property type="component" value="Chromosome"/>
</dbReference>
<dbReference type="Gene3D" id="3.30.1490.190">
    <property type="match status" value="1"/>
</dbReference>
<evidence type="ECO:0000256" key="3">
    <source>
        <dbReference type="ARBA" id="ARBA00022833"/>
    </source>
</evidence>
<evidence type="ECO:0000256" key="2">
    <source>
        <dbReference type="ARBA" id="ARBA00022491"/>
    </source>
</evidence>
<dbReference type="GO" id="GO:1900376">
    <property type="term" value="P:regulation of secondary metabolite biosynthetic process"/>
    <property type="evidence" value="ECO:0007669"/>
    <property type="project" value="TreeGrafter"/>
</dbReference>
<comment type="similarity">
    <text evidence="1">Belongs to the Fur family.</text>
</comment>
<evidence type="ECO:0000256" key="1">
    <source>
        <dbReference type="ARBA" id="ARBA00007957"/>
    </source>
</evidence>
<dbReference type="Gene3D" id="1.10.10.10">
    <property type="entry name" value="Winged helix-like DNA-binding domain superfamily/Winged helix DNA-binding domain"/>
    <property type="match status" value="1"/>
</dbReference>
<dbReference type="InterPro" id="IPR036388">
    <property type="entry name" value="WH-like_DNA-bd_sf"/>
</dbReference>
<name>E3PUF4_ACESD</name>
<dbReference type="KEGG" id="cst:CLOST_2275"/>
<dbReference type="GO" id="GO:0045892">
    <property type="term" value="P:negative regulation of DNA-templated transcription"/>
    <property type="evidence" value="ECO:0007669"/>
    <property type="project" value="TreeGrafter"/>
</dbReference>
<dbReference type="GO" id="GO:0000976">
    <property type="term" value="F:transcription cis-regulatory region binding"/>
    <property type="evidence" value="ECO:0007669"/>
    <property type="project" value="TreeGrafter"/>
</dbReference>
<feature type="binding site" evidence="7">
    <location>
        <position position="151"/>
    </location>
    <ligand>
        <name>Zn(2+)</name>
        <dbReference type="ChEBI" id="CHEBI:29105"/>
    </ligand>
</feature>
<dbReference type="GO" id="GO:0003700">
    <property type="term" value="F:DNA-binding transcription factor activity"/>
    <property type="evidence" value="ECO:0007669"/>
    <property type="project" value="InterPro"/>
</dbReference>
<keyword evidence="10" id="KW-1185">Reference proteome</keyword>
<evidence type="ECO:0000256" key="6">
    <source>
        <dbReference type="ARBA" id="ARBA00023163"/>
    </source>
</evidence>
<feature type="binding site" evidence="7">
    <location>
        <position position="111"/>
    </location>
    <ligand>
        <name>Zn(2+)</name>
        <dbReference type="ChEBI" id="CHEBI:29105"/>
    </ligand>
</feature>
<keyword evidence="7" id="KW-0479">Metal-binding</keyword>
<dbReference type="HOGENOM" id="CLU_096072_3_1_9"/>
<dbReference type="InterPro" id="IPR002481">
    <property type="entry name" value="FUR"/>
</dbReference>
<dbReference type="STRING" id="1511.CLOST_2275"/>
<evidence type="ECO:0000256" key="5">
    <source>
        <dbReference type="ARBA" id="ARBA00023125"/>
    </source>
</evidence>
<dbReference type="EMBL" id="FP565809">
    <property type="protein sequence ID" value="CBH22392.1"/>
    <property type="molecule type" value="Genomic_DNA"/>
</dbReference>
<organism evidence="9 10">
    <name type="scientific">Acetoanaerobium sticklandii (strain ATCC 12662 / DSM 519 / JCM 1433 / CCUG 9281 / NCIMB 10654 / HF)</name>
    <name type="common">Clostridium sticklandii</name>
    <dbReference type="NCBI Taxonomy" id="499177"/>
    <lineage>
        <taxon>Bacteria</taxon>
        <taxon>Bacillati</taxon>
        <taxon>Bacillota</taxon>
        <taxon>Clostridia</taxon>
        <taxon>Peptostreptococcales</taxon>
        <taxon>Filifactoraceae</taxon>
        <taxon>Acetoanaerobium</taxon>
    </lineage>
</organism>
<dbReference type="eggNOG" id="COG0735">
    <property type="taxonomic scope" value="Bacteria"/>
</dbReference>
<keyword evidence="8" id="KW-0408">Iron</keyword>
<dbReference type="CDD" id="cd07153">
    <property type="entry name" value="Fur_like"/>
    <property type="match status" value="1"/>
</dbReference>
<dbReference type="GO" id="GO:0008270">
    <property type="term" value="F:zinc ion binding"/>
    <property type="evidence" value="ECO:0007669"/>
    <property type="project" value="TreeGrafter"/>
</dbReference>
<dbReference type="BioCyc" id="CSTI499177:GJE9-2344-MONOMER"/>
<keyword evidence="5" id="KW-0238">DNA-binding</keyword>
<dbReference type="Pfam" id="PF01475">
    <property type="entry name" value="FUR"/>
    <property type="match status" value="1"/>
</dbReference>